<evidence type="ECO:0000313" key="6">
    <source>
        <dbReference type="EMBL" id="RRN51886.1"/>
    </source>
</evidence>
<evidence type="ECO:0000313" key="7">
    <source>
        <dbReference type="Proteomes" id="UP000278566"/>
    </source>
</evidence>
<evidence type="ECO:0000256" key="4">
    <source>
        <dbReference type="ARBA" id="ARBA00022837"/>
    </source>
</evidence>
<evidence type="ECO:0000256" key="5">
    <source>
        <dbReference type="SAM" id="MobiDB-lite"/>
    </source>
</evidence>
<keyword evidence="3" id="KW-0732">Signal</keyword>
<dbReference type="InterPro" id="IPR028974">
    <property type="entry name" value="TSP_type-3_rpt"/>
</dbReference>
<dbReference type="InterPro" id="IPR059100">
    <property type="entry name" value="TSP3_bac"/>
</dbReference>
<comment type="caution">
    <text evidence="6">The sequence shown here is derived from an EMBL/GenBank/DDBJ whole genome shotgun (WGS) entry which is preliminary data.</text>
</comment>
<accession>A0A426GAJ7</accession>
<sequence length="71" mass="7790">MNPKTIYEKDSDQDGLTDAQELALGTNPQSVDTDGDGQADLEELQSGHSPLVPQKELCDGLELRHHERGFV</sequence>
<name>A0A426GAJ7_STRSU</name>
<dbReference type="GO" id="GO:0005509">
    <property type="term" value="F:calcium ion binding"/>
    <property type="evidence" value="ECO:0007669"/>
    <property type="project" value="InterPro"/>
</dbReference>
<organism evidence="6 7">
    <name type="scientific">Streptococcus suis</name>
    <dbReference type="NCBI Taxonomy" id="1307"/>
    <lineage>
        <taxon>Bacteria</taxon>
        <taxon>Bacillati</taxon>
        <taxon>Bacillota</taxon>
        <taxon>Bacilli</taxon>
        <taxon>Lactobacillales</taxon>
        <taxon>Streptococcaceae</taxon>
        <taxon>Streptococcus</taxon>
    </lineage>
</organism>
<dbReference type="RefSeq" id="WP_125064982.1">
    <property type="nucleotide sequence ID" value="NZ_RRZO01000009.1"/>
</dbReference>
<evidence type="ECO:0000256" key="3">
    <source>
        <dbReference type="ARBA" id="ARBA00022729"/>
    </source>
</evidence>
<dbReference type="EMBL" id="RRZO01000009">
    <property type="protein sequence ID" value="RRN51886.1"/>
    <property type="molecule type" value="Genomic_DNA"/>
</dbReference>
<dbReference type="AlphaFoldDB" id="A0A426GAJ7"/>
<feature type="compositionally biased region" description="Acidic residues" evidence="5">
    <location>
        <begin position="33"/>
        <end position="43"/>
    </location>
</feature>
<dbReference type="Proteomes" id="UP000278566">
    <property type="component" value="Unassembled WGS sequence"/>
</dbReference>
<dbReference type="SUPFAM" id="SSF103647">
    <property type="entry name" value="TSP type-3 repeat"/>
    <property type="match status" value="1"/>
</dbReference>
<reference evidence="6 7" key="1">
    <citation type="submission" date="2018-11" db="EMBL/GenBank/DDBJ databases">
        <title>Changes in penicillin susceptibility of Streptococcus suis isolates by amino acid alterations in the penicillin-binding protein.</title>
        <authorList>
            <person name="Niemann L."/>
            <person name="Eichhorn I."/>
        </authorList>
    </citation>
    <scope>NUCLEOTIDE SEQUENCE [LARGE SCALE GENOMIC DNA]</scope>
    <source>
        <strain evidence="6 7">IMT40738</strain>
    </source>
</reference>
<evidence type="ECO:0000256" key="2">
    <source>
        <dbReference type="ARBA" id="ARBA00022525"/>
    </source>
</evidence>
<evidence type="ECO:0000256" key="1">
    <source>
        <dbReference type="ARBA" id="ARBA00004613"/>
    </source>
</evidence>
<comment type="subcellular location">
    <subcellularLocation>
        <location evidence="1">Secreted</location>
    </subcellularLocation>
</comment>
<keyword evidence="2" id="KW-0964">Secreted</keyword>
<dbReference type="Pfam" id="PF18884">
    <property type="entry name" value="TSP3_bac"/>
    <property type="match status" value="2"/>
</dbReference>
<proteinExistence type="predicted"/>
<keyword evidence="4" id="KW-0106">Calcium</keyword>
<protein>
    <submittedName>
        <fullName evidence="6">Calcium-binding protein</fullName>
    </submittedName>
</protein>
<feature type="region of interest" description="Disordered" evidence="5">
    <location>
        <begin position="26"/>
        <end position="53"/>
    </location>
</feature>
<gene>
    <name evidence="6" type="ORF">EI220_03295</name>
</gene>